<name>A0A816Q6D7_BRANA</name>
<protein>
    <submittedName>
        <fullName evidence="1">(rape) hypothetical protein</fullName>
    </submittedName>
</protein>
<reference evidence="1" key="1">
    <citation type="submission" date="2021-01" db="EMBL/GenBank/DDBJ databases">
        <authorList>
            <consortium name="Genoscope - CEA"/>
            <person name="William W."/>
        </authorList>
    </citation>
    <scope>NUCLEOTIDE SEQUENCE</scope>
</reference>
<organism evidence="1">
    <name type="scientific">Brassica napus</name>
    <name type="common">Rape</name>
    <dbReference type="NCBI Taxonomy" id="3708"/>
    <lineage>
        <taxon>Eukaryota</taxon>
        <taxon>Viridiplantae</taxon>
        <taxon>Streptophyta</taxon>
        <taxon>Embryophyta</taxon>
        <taxon>Tracheophyta</taxon>
        <taxon>Spermatophyta</taxon>
        <taxon>Magnoliopsida</taxon>
        <taxon>eudicotyledons</taxon>
        <taxon>Gunneridae</taxon>
        <taxon>Pentapetalae</taxon>
        <taxon>rosids</taxon>
        <taxon>malvids</taxon>
        <taxon>Brassicales</taxon>
        <taxon>Brassicaceae</taxon>
        <taxon>Brassiceae</taxon>
        <taxon>Brassica</taxon>
    </lineage>
</organism>
<evidence type="ECO:0000313" key="1">
    <source>
        <dbReference type="EMBL" id="CAF2057735.1"/>
    </source>
</evidence>
<sequence>MVRNLVDSPRTSPIPISYEVNSAKNDEFEMVVDFVKSDIFDKEIIRFERQ</sequence>
<dbReference type="EMBL" id="HG994370">
    <property type="protein sequence ID" value="CAF2057735.1"/>
    <property type="molecule type" value="Genomic_DNA"/>
</dbReference>
<accession>A0A816Q6D7</accession>
<gene>
    <name evidence="1" type="ORF">DARMORV10_C06P18230.1</name>
</gene>
<proteinExistence type="predicted"/>
<dbReference type="Proteomes" id="UP001295469">
    <property type="component" value="Chromosome C06"/>
</dbReference>
<dbReference type="AlphaFoldDB" id="A0A816Q6D7"/>